<dbReference type="EMBL" id="RXII01000055">
    <property type="protein sequence ID" value="RZN62088.1"/>
    <property type="molecule type" value="Genomic_DNA"/>
</dbReference>
<evidence type="ECO:0000313" key="8">
    <source>
        <dbReference type="EMBL" id="RSN71700.1"/>
    </source>
</evidence>
<dbReference type="Gene3D" id="3.40.50.12280">
    <property type="match status" value="1"/>
</dbReference>
<keyword evidence="3" id="KW-0004">4Fe-4S</keyword>
<dbReference type="GO" id="GO:0046872">
    <property type="term" value="F:metal ion binding"/>
    <property type="evidence" value="ECO:0007669"/>
    <property type="project" value="UniProtKB-KW"/>
</dbReference>
<evidence type="ECO:0000256" key="2">
    <source>
        <dbReference type="ARBA" id="ARBA00009173"/>
    </source>
</evidence>
<comment type="similarity">
    <text evidence="2">Belongs to the complex I 20 kDa subunit family.</text>
</comment>
<dbReference type="AlphaFoldDB" id="A0A3R9RK44"/>
<keyword evidence="6" id="KW-0411">Iron-sulfur</keyword>
<dbReference type="InterPro" id="IPR052375">
    <property type="entry name" value="Complex_I_20kDa-like"/>
</dbReference>
<dbReference type="EMBL" id="RCOS01000170">
    <property type="protein sequence ID" value="RSN71700.1"/>
    <property type="molecule type" value="Genomic_DNA"/>
</dbReference>
<protein>
    <submittedName>
        <fullName evidence="8">NADH-quinone oxidoreductase subunit NuoB</fullName>
        <ecNumber evidence="8">1.6.5.11</ecNumber>
    </submittedName>
</protein>
<dbReference type="GO" id="GO:0016491">
    <property type="term" value="F:oxidoreductase activity"/>
    <property type="evidence" value="ECO:0007669"/>
    <property type="project" value="UniProtKB-KW"/>
</dbReference>
<evidence type="ECO:0000313" key="9">
    <source>
        <dbReference type="EMBL" id="RZN62088.1"/>
    </source>
</evidence>
<dbReference type="SUPFAM" id="SSF56770">
    <property type="entry name" value="HydA/Nqo6-like"/>
    <property type="match status" value="1"/>
</dbReference>
<keyword evidence="5" id="KW-0408">Iron</keyword>
<accession>A0A3R9RK44</accession>
<keyword evidence="4" id="KW-0479">Metal-binding</keyword>
<keyword evidence="8" id="KW-0560">Oxidoreductase</keyword>
<name>A0A3R9RK44_9CREN</name>
<evidence type="ECO:0000259" key="7">
    <source>
        <dbReference type="Pfam" id="PF01058"/>
    </source>
</evidence>
<evidence type="ECO:0000313" key="10">
    <source>
        <dbReference type="Proteomes" id="UP000277582"/>
    </source>
</evidence>
<dbReference type="Proteomes" id="UP000277582">
    <property type="component" value="Unassembled WGS sequence"/>
</dbReference>
<keyword evidence="10" id="KW-1185">Reference proteome</keyword>
<evidence type="ECO:0000256" key="1">
    <source>
        <dbReference type="ARBA" id="ARBA00001966"/>
    </source>
</evidence>
<dbReference type="PANTHER" id="PTHR42989">
    <property type="entry name" value="HYDROGENASE-4 COMPONENT I"/>
    <property type="match status" value="1"/>
</dbReference>
<comment type="caution">
    <text evidence="8">The sequence shown here is derived from an EMBL/GenBank/DDBJ whole genome shotgun (WGS) entry which is preliminary data.</text>
</comment>
<evidence type="ECO:0000256" key="5">
    <source>
        <dbReference type="ARBA" id="ARBA00023004"/>
    </source>
</evidence>
<dbReference type="GO" id="GO:0051539">
    <property type="term" value="F:4 iron, 4 sulfur cluster binding"/>
    <property type="evidence" value="ECO:0007669"/>
    <property type="project" value="UniProtKB-KW"/>
</dbReference>
<dbReference type="PANTHER" id="PTHR42989:SF1">
    <property type="entry name" value="FORMATE HYDROGENLYASE SUBUNIT 7-RELATED"/>
    <property type="match status" value="1"/>
</dbReference>
<feature type="domain" description="NADH:ubiquinone oxidoreductase-like 20kDa subunit" evidence="7">
    <location>
        <begin position="28"/>
        <end position="137"/>
    </location>
</feature>
<organism evidence="8 10">
    <name type="scientific">Candidatus Methanodesulfokora washburnensis</name>
    <dbReference type="NCBI Taxonomy" id="2478471"/>
    <lineage>
        <taxon>Archaea</taxon>
        <taxon>Thermoproteota</taxon>
        <taxon>Candidatus Korarchaeia</taxon>
        <taxon>Candidatus Korarchaeia incertae sedis</taxon>
        <taxon>Candidatus Methanodesulfokora</taxon>
    </lineage>
</organism>
<dbReference type="NCBIfam" id="NF005012">
    <property type="entry name" value="PRK06411.1"/>
    <property type="match status" value="1"/>
</dbReference>
<reference evidence="9 11" key="2">
    <citation type="journal article" date="2019" name="Nat. Microbiol.">
        <title>Wide diversity of methane and short-chain alkane metabolisms in uncultured archaea.</title>
        <authorList>
            <person name="Borrel G."/>
            <person name="Adam P.S."/>
            <person name="McKay L.J."/>
            <person name="Chen L.X."/>
            <person name="Sierra-Garcia I.N."/>
            <person name="Sieber C.M."/>
            <person name="Letourneur Q."/>
            <person name="Ghozlane A."/>
            <person name="Andersen G.L."/>
            <person name="Li W.J."/>
            <person name="Hallam S.J."/>
            <person name="Muyzer G."/>
            <person name="de Oliveira V.M."/>
            <person name="Inskeep W.P."/>
            <person name="Banfield J.F."/>
            <person name="Gribaldo S."/>
        </authorList>
    </citation>
    <scope>NUCLEOTIDE SEQUENCE [LARGE SCALE GENOMIC DNA]</scope>
    <source>
        <strain evidence="9">NM4</strain>
    </source>
</reference>
<evidence type="ECO:0000256" key="3">
    <source>
        <dbReference type="ARBA" id="ARBA00022485"/>
    </source>
</evidence>
<proteinExistence type="inferred from homology"/>
<dbReference type="EC" id="1.6.5.11" evidence="8"/>
<sequence>MGGTFSLSLAKWARSSSPWLLHFNAGACNGCDIEVLSAICPNYDPERVGVLLKPSPRHADVLVVTGIVTNQTKDRLIRIYEQMPEPKAVVAVGTCAISGGVFHDAYNRAGSVKDFVPVLMEVPGCPPRPEKIVEALAIAASKLREV</sequence>
<dbReference type="InterPro" id="IPR006137">
    <property type="entry name" value="NADH_UbQ_OxRdtase-like_20kDa"/>
</dbReference>
<dbReference type="Proteomes" id="UP000316217">
    <property type="component" value="Unassembled WGS sequence"/>
</dbReference>
<comment type="cofactor">
    <cofactor evidence="1">
        <name>[4Fe-4S] cluster</name>
        <dbReference type="ChEBI" id="CHEBI:49883"/>
    </cofactor>
</comment>
<gene>
    <name evidence="8" type="primary">nuoB</name>
    <name evidence="8" type="ORF">D6D85_15315</name>
    <name evidence="9" type="ORF">EF810_03660</name>
</gene>
<evidence type="ECO:0000313" key="11">
    <source>
        <dbReference type="Proteomes" id="UP000316217"/>
    </source>
</evidence>
<dbReference type="Pfam" id="PF01058">
    <property type="entry name" value="Oxidored_q6"/>
    <property type="match status" value="1"/>
</dbReference>
<reference evidence="8 10" key="1">
    <citation type="submission" date="2018-10" db="EMBL/GenBank/DDBJ databases">
        <title>Co-occurring genomic capacity for anaerobic methane metabolism and dissimilatory sulfite reduction discovered in the Korarchaeota.</title>
        <authorList>
            <person name="Mckay L.J."/>
            <person name="Dlakic M."/>
            <person name="Fields M.W."/>
            <person name="Delmont T.O."/>
            <person name="Eren A.M."/>
            <person name="Jay Z.J."/>
            <person name="Klingelsmith K.B."/>
            <person name="Rusch D.B."/>
            <person name="Inskeep W.P."/>
        </authorList>
    </citation>
    <scope>NUCLEOTIDE SEQUENCE [LARGE SCALE GENOMIC DNA]</scope>
    <source>
        <strain evidence="8 10">MDKW</strain>
    </source>
</reference>
<evidence type="ECO:0000256" key="4">
    <source>
        <dbReference type="ARBA" id="ARBA00022723"/>
    </source>
</evidence>
<dbReference type="RefSeq" id="WP_125672826.1">
    <property type="nucleotide sequence ID" value="NZ_RCOS01000170.1"/>
</dbReference>
<dbReference type="OrthoDB" id="5740at2157"/>
<evidence type="ECO:0000256" key="6">
    <source>
        <dbReference type="ARBA" id="ARBA00023014"/>
    </source>
</evidence>